<accession>A0A7W9E7S5</accession>
<gene>
    <name evidence="2" type="ORF">FHS65_002437</name>
</gene>
<dbReference type="Proteomes" id="UP000548978">
    <property type="component" value="Unassembled WGS sequence"/>
</dbReference>
<proteinExistence type="predicted"/>
<dbReference type="RefSeq" id="WP_241153093.1">
    <property type="nucleotide sequence ID" value="NZ_JACIJB010000013.1"/>
</dbReference>
<comment type="caution">
    <text evidence="2">The sequence shown here is derived from an EMBL/GenBank/DDBJ whole genome shotgun (WGS) entry which is preliminary data.</text>
</comment>
<organism evidence="2 3">
    <name type="scientific">Brevundimonas halotolerans</name>
    <dbReference type="NCBI Taxonomy" id="69670"/>
    <lineage>
        <taxon>Bacteria</taxon>
        <taxon>Pseudomonadati</taxon>
        <taxon>Pseudomonadota</taxon>
        <taxon>Alphaproteobacteria</taxon>
        <taxon>Caulobacterales</taxon>
        <taxon>Caulobacteraceae</taxon>
        <taxon>Brevundimonas</taxon>
    </lineage>
</organism>
<evidence type="ECO:0000256" key="1">
    <source>
        <dbReference type="SAM" id="SignalP"/>
    </source>
</evidence>
<dbReference type="AlphaFoldDB" id="A0A7W9E7S5"/>
<dbReference type="EMBL" id="JACIJB010000013">
    <property type="protein sequence ID" value="MBB5661672.1"/>
    <property type="molecule type" value="Genomic_DNA"/>
</dbReference>
<keyword evidence="1" id="KW-0732">Signal</keyword>
<evidence type="ECO:0000313" key="2">
    <source>
        <dbReference type="EMBL" id="MBB5661672.1"/>
    </source>
</evidence>
<evidence type="ECO:0008006" key="4">
    <source>
        <dbReference type="Google" id="ProtNLM"/>
    </source>
</evidence>
<keyword evidence="3" id="KW-1185">Reference proteome</keyword>
<feature type="chain" id="PRO_5030948273" description="Methyltransferase type 11" evidence="1">
    <location>
        <begin position="21"/>
        <end position="273"/>
    </location>
</feature>
<name>A0A7W9E7S5_9CAUL</name>
<dbReference type="PROSITE" id="PS51257">
    <property type="entry name" value="PROKAR_LIPOPROTEIN"/>
    <property type="match status" value="1"/>
</dbReference>
<sequence>MMRTPTLIMSSVLLACTGLAACGDDSIRITTTREGGENKGVLKVVQTLQCPQTQGSLTRKGTAQNGGKVCVYAGPRGSEVTLHLQPLDGASVDDVLKAFEDRLSGDMPQTIAAIEASAHSDTTGATSGSDSATVEAPGVRIEAEGDTAQVKVPGLSIDADGDRASIRIGGVTIDANDSASSVNIEGGSDDGSVNIQAAADGALIRTRAAGDATRATWLVTDGQTDGLGWRLVGYEARGPAGGPLVIAVFRAKETDKDPLMDDARALLTLNVGE</sequence>
<feature type="signal peptide" evidence="1">
    <location>
        <begin position="1"/>
        <end position="20"/>
    </location>
</feature>
<protein>
    <recommendedName>
        <fullName evidence="4">Methyltransferase type 11</fullName>
    </recommendedName>
</protein>
<evidence type="ECO:0000313" key="3">
    <source>
        <dbReference type="Proteomes" id="UP000548978"/>
    </source>
</evidence>
<reference evidence="2 3" key="1">
    <citation type="submission" date="2020-08" db="EMBL/GenBank/DDBJ databases">
        <title>Genomic Encyclopedia of Type Strains, Phase IV (KMG-IV): sequencing the most valuable type-strain genomes for metagenomic binning, comparative biology and taxonomic classification.</title>
        <authorList>
            <person name="Goeker M."/>
        </authorList>
    </citation>
    <scope>NUCLEOTIDE SEQUENCE [LARGE SCALE GENOMIC DNA]</scope>
    <source>
        <strain evidence="2 3">DSM 24448</strain>
    </source>
</reference>